<comment type="similarity">
    <text evidence="9">Belongs to the plant Proton pump-interactor protein family.</text>
</comment>
<keyword evidence="13" id="KW-1185">Reference proteome</keyword>
<protein>
    <recommendedName>
        <fullName evidence="14">Proton pump-interactor 1</fullName>
    </recommendedName>
</protein>
<evidence type="ECO:0008006" key="14">
    <source>
        <dbReference type="Google" id="ProtNLM"/>
    </source>
</evidence>
<evidence type="ECO:0000256" key="4">
    <source>
        <dbReference type="ARBA" id="ARBA00022692"/>
    </source>
</evidence>
<gene>
    <name evidence="12" type="ORF">ES332_D05G436000v1</name>
</gene>
<feature type="region of interest" description="Disordered" evidence="10">
    <location>
        <begin position="692"/>
        <end position="714"/>
    </location>
</feature>
<dbReference type="GO" id="GO:0005886">
    <property type="term" value="C:plasma membrane"/>
    <property type="evidence" value="ECO:0007669"/>
    <property type="project" value="UniProtKB-SubCell"/>
</dbReference>
<organism evidence="12 13">
    <name type="scientific">Gossypium tomentosum</name>
    <name type="common">Hawaiian cotton</name>
    <name type="synonym">Gossypium sandvicense</name>
    <dbReference type="NCBI Taxonomy" id="34277"/>
    <lineage>
        <taxon>Eukaryota</taxon>
        <taxon>Viridiplantae</taxon>
        <taxon>Streptophyta</taxon>
        <taxon>Embryophyta</taxon>
        <taxon>Tracheophyta</taxon>
        <taxon>Spermatophyta</taxon>
        <taxon>Magnoliopsida</taxon>
        <taxon>eudicotyledons</taxon>
        <taxon>Gunneridae</taxon>
        <taxon>Pentapetalae</taxon>
        <taxon>rosids</taxon>
        <taxon>malvids</taxon>
        <taxon>Malvales</taxon>
        <taxon>Malvaceae</taxon>
        <taxon>Malvoideae</taxon>
        <taxon>Gossypium</taxon>
    </lineage>
</organism>
<evidence type="ECO:0000256" key="7">
    <source>
        <dbReference type="ARBA" id="ARBA00023054"/>
    </source>
</evidence>
<evidence type="ECO:0000256" key="2">
    <source>
        <dbReference type="ARBA" id="ARBA00004389"/>
    </source>
</evidence>
<dbReference type="InterPro" id="IPR055282">
    <property type="entry name" value="PPI1-4"/>
</dbReference>
<proteinExistence type="inferred from homology"/>
<feature type="transmembrane region" description="Helical" evidence="11">
    <location>
        <begin position="1094"/>
        <end position="1113"/>
    </location>
</feature>
<dbReference type="AlphaFoldDB" id="A0A5D2L6H0"/>
<dbReference type="GO" id="GO:0005789">
    <property type="term" value="C:endoplasmic reticulum membrane"/>
    <property type="evidence" value="ECO:0007669"/>
    <property type="project" value="UniProtKB-SubCell"/>
</dbReference>
<dbReference type="Proteomes" id="UP000322667">
    <property type="component" value="Chromosome D05"/>
</dbReference>
<evidence type="ECO:0000256" key="3">
    <source>
        <dbReference type="ARBA" id="ARBA00022475"/>
    </source>
</evidence>
<evidence type="ECO:0000256" key="1">
    <source>
        <dbReference type="ARBA" id="ARBA00004162"/>
    </source>
</evidence>
<evidence type="ECO:0000313" key="13">
    <source>
        <dbReference type="Proteomes" id="UP000322667"/>
    </source>
</evidence>
<evidence type="ECO:0000313" key="12">
    <source>
        <dbReference type="EMBL" id="TYH74901.1"/>
    </source>
</evidence>
<feature type="compositionally biased region" description="Basic residues" evidence="10">
    <location>
        <begin position="1005"/>
        <end position="1017"/>
    </location>
</feature>
<keyword evidence="8 11" id="KW-0472">Membrane</keyword>
<feature type="compositionally biased region" description="Basic and acidic residues" evidence="10">
    <location>
        <begin position="936"/>
        <end position="954"/>
    </location>
</feature>
<feature type="compositionally biased region" description="Basic and acidic residues" evidence="10">
    <location>
        <begin position="982"/>
        <end position="1004"/>
    </location>
</feature>
<reference evidence="12 13" key="1">
    <citation type="submission" date="2019-07" db="EMBL/GenBank/DDBJ databases">
        <title>WGS assembly of Gossypium tomentosum.</title>
        <authorList>
            <person name="Chen Z.J."/>
            <person name="Sreedasyam A."/>
            <person name="Ando A."/>
            <person name="Song Q."/>
            <person name="De L."/>
            <person name="Hulse-Kemp A."/>
            <person name="Ding M."/>
            <person name="Ye W."/>
            <person name="Kirkbride R."/>
            <person name="Jenkins J."/>
            <person name="Plott C."/>
            <person name="Lovell J."/>
            <person name="Lin Y.-M."/>
            <person name="Vaughn R."/>
            <person name="Liu B."/>
            <person name="Li W."/>
            <person name="Simpson S."/>
            <person name="Scheffler B."/>
            <person name="Saski C."/>
            <person name="Grover C."/>
            <person name="Hu G."/>
            <person name="Conover J."/>
            <person name="Carlson J."/>
            <person name="Shu S."/>
            <person name="Boston L."/>
            <person name="Williams M."/>
            <person name="Peterson D."/>
            <person name="Mcgee K."/>
            <person name="Jones D."/>
            <person name="Wendel J."/>
            <person name="Stelly D."/>
            <person name="Grimwood J."/>
            <person name="Schmutz J."/>
        </authorList>
    </citation>
    <scope>NUCLEOTIDE SEQUENCE [LARGE SCALE GENOMIC DNA]</scope>
    <source>
        <strain evidence="12">7179.01</strain>
    </source>
</reference>
<comment type="subcellular location">
    <subcellularLocation>
        <location evidence="1">Cell membrane</location>
        <topology evidence="1">Single-pass membrane protein</topology>
    </subcellularLocation>
    <subcellularLocation>
        <location evidence="2">Endoplasmic reticulum membrane</location>
        <topology evidence="2">Single-pass membrane protein</topology>
    </subcellularLocation>
</comment>
<keyword evidence="3" id="KW-1003">Cell membrane</keyword>
<dbReference type="PANTHER" id="PTHR32219">
    <property type="entry name" value="RNA-BINDING PROTEIN YLMH-RELATED"/>
    <property type="match status" value="1"/>
</dbReference>
<keyword evidence="5" id="KW-0256">Endoplasmic reticulum</keyword>
<evidence type="ECO:0000256" key="9">
    <source>
        <dbReference type="ARBA" id="ARBA00038080"/>
    </source>
</evidence>
<dbReference type="PANTHER" id="PTHR32219:SF3">
    <property type="entry name" value="CALPONIN-LIKE DOMAIN PROTEIN"/>
    <property type="match status" value="1"/>
</dbReference>
<dbReference type="EMBL" id="CM017627">
    <property type="protein sequence ID" value="TYH74901.1"/>
    <property type="molecule type" value="Genomic_DNA"/>
</dbReference>
<evidence type="ECO:0000256" key="8">
    <source>
        <dbReference type="ARBA" id="ARBA00023136"/>
    </source>
</evidence>
<feature type="region of interest" description="Disordered" evidence="10">
    <location>
        <begin position="1040"/>
        <end position="1088"/>
    </location>
</feature>
<evidence type="ECO:0000256" key="10">
    <source>
        <dbReference type="SAM" id="MobiDB-lite"/>
    </source>
</evidence>
<sequence length="1114" mass="123932">MTKAEVTLLHVAADVDVVAEKDNEKRYLLNSAKVSCVKVGSGSSDVDVNGNDSVNRVLVESDGNCIAEEDHEVKSESDSVTITMNQQEADMVDEKENETRYLLNGANTSSVKVGTSSTDVYVNVNGSDSVNGVVVESGDNCIVEEDHEVKSESDSVTITMNQQEADIVDENENETRYLLNGANTSSVKVGTGSTDVYVNVNGSDSVNGVVVESGDNCIVEEDHEVKSESDSVTITMTQQEVDIVAEKEDETRYLLIGANAICVKLGTGSSDVYVNGAVVESDGNCIVEEDHEVKSESDSVTITMNHQEADIVDEKENETRYLLNGANTSRVKVGTGSTDVYVNVNRSDPVNGVVVESGDYCIVEEDHKVTISMNKQEGEKPVEEKGGYVEEKSGDGDDCLAKQTVQDAAVVIDSSVLKSDSASDSSIVIDSSLKQSDGKVDCSVETDVNSIVIDSVTADDDATHIEIKTDSDSSKFSTIVETDANFVVGSISFVVDVQSNQYNGNLADSEMGSQLVDKSLDVVLGLKSETNVSSDSISVVASNSSERTCGITNGGIEFSSFDDEAERKIPLNYMIRVPRNNDESLKVEIRLAQIKVDEKSQIREGIRNDMQSTRVTCKEYGNDFNAAVSQERKARDLHRSKCREIESMQSVLDIEDIDIKIRNMECTIQHQTLPLKDEKKFISDIKQLKQTREKLSSTMSRQDENQQGLDRKERLKSLKKEADQLKANLKNAEAITKAAKRKYYEEIEKLSELQYQLKAANDIQQEVYAQLQSLKKQSYEKSKHFWQYKDDLNKANELASKGDKVALQNFCSNQSMVQVEKFMDLWNNNDEFRKEYVRYNERSTLWRLRTLDGRALGPGEVPHVIPRALNGRAVVDHTMSGLTLEDRTQELVAVAKAEKVLAEKVVEQKKFMKSAPPESVSTTASNGDKIEEAEEEKPKRTKEEEELDKKAEELRKEEEAAKLKEQRRLEEIAKAKEALERKMRKAEKDEAREANRVAKKAEKKEKKREKRAKKKENRKAVVTAGDTGIEDEALSACSTSETLVETSKEIENKEKPIAATTERPQKASKFVKQTKVTSIPPPIRNRGKQKRRPWMRVILTFLVILALFFLGNYI</sequence>
<feature type="region of interest" description="Disordered" evidence="10">
    <location>
        <begin position="910"/>
        <end position="954"/>
    </location>
</feature>
<evidence type="ECO:0000256" key="11">
    <source>
        <dbReference type="SAM" id="Phobius"/>
    </source>
</evidence>
<feature type="compositionally biased region" description="Basic and acidic residues" evidence="10">
    <location>
        <begin position="1046"/>
        <end position="1056"/>
    </location>
</feature>
<keyword evidence="6 11" id="KW-1133">Transmembrane helix</keyword>
<keyword evidence="7" id="KW-0175">Coiled coil</keyword>
<feature type="region of interest" description="Disordered" evidence="10">
    <location>
        <begin position="982"/>
        <end position="1024"/>
    </location>
</feature>
<name>A0A5D2L6H0_GOSTO</name>
<accession>A0A5D2L6H0</accession>
<keyword evidence="4 11" id="KW-0812">Transmembrane</keyword>
<evidence type="ECO:0000256" key="6">
    <source>
        <dbReference type="ARBA" id="ARBA00022989"/>
    </source>
</evidence>
<evidence type="ECO:0000256" key="5">
    <source>
        <dbReference type="ARBA" id="ARBA00022824"/>
    </source>
</evidence>